<dbReference type="Proteomes" id="UP000231252">
    <property type="component" value="Unassembled WGS sequence"/>
</dbReference>
<evidence type="ECO:0000313" key="2">
    <source>
        <dbReference type="EMBL" id="PIS22039.1"/>
    </source>
</evidence>
<evidence type="ECO:0000256" key="1">
    <source>
        <dbReference type="SAM" id="Phobius"/>
    </source>
</evidence>
<evidence type="ECO:0008006" key="4">
    <source>
        <dbReference type="Google" id="ProtNLM"/>
    </source>
</evidence>
<dbReference type="Gene3D" id="3.30.700.10">
    <property type="entry name" value="Glycoprotein, Type 4 Pilin"/>
    <property type="match status" value="1"/>
</dbReference>
<gene>
    <name evidence="2" type="ORF">COT50_04100</name>
</gene>
<protein>
    <recommendedName>
        <fullName evidence="4">Type II secretion system protein GspG C-terminal domain-containing protein</fullName>
    </recommendedName>
</protein>
<reference evidence="3" key="1">
    <citation type="submission" date="2017-09" db="EMBL/GenBank/DDBJ databases">
        <title>Depth-based differentiation of microbial function through sediment-hosted aquifers and enrichment of novel symbionts in the deep terrestrial subsurface.</title>
        <authorList>
            <person name="Probst A.J."/>
            <person name="Ladd B."/>
            <person name="Jarett J.K."/>
            <person name="Geller-Mcgrath D.E."/>
            <person name="Sieber C.M.K."/>
            <person name="Emerson J.B."/>
            <person name="Anantharaman K."/>
            <person name="Thomas B.C."/>
            <person name="Malmstrom R."/>
            <person name="Stieglmeier M."/>
            <person name="Klingl A."/>
            <person name="Woyke T."/>
            <person name="Ryan C.M."/>
            <person name="Banfield J.F."/>
        </authorList>
    </citation>
    <scope>NUCLEOTIDE SEQUENCE [LARGE SCALE GENOMIC DNA]</scope>
</reference>
<keyword evidence="1" id="KW-0812">Transmembrane</keyword>
<dbReference type="EMBL" id="PEYU01000094">
    <property type="protein sequence ID" value="PIS22039.1"/>
    <property type="molecule type" value="Genomic_DNA"/>
</dbReference>
<organism evidence="2 3">
    <name type="scientific">candidate division WWE3 bacterium CG08_land_8_20_14_0_20_41_10</name>
    <dbReference type="NCBI Taxonomy" id="1975085"/>
    <lineage>
        <taxon>Bacteria</taxon>
        <taxon>Katanobacteria</taxon>
    </lineage>
</organism>
<dbReference type="PROSITE" id="PS00409">
    <property type="entry name" value="PROKAR_NTER_METHYL"/>
    <property type="match status" value="1"/>
</dbReference>
<proteinExistence type="predicted"/>
<accession>A0A2H0XD00</accession>
<keyword evidence="1" id="KW-1133">Transmembrane helix</keyword>
<dbReference type="NCBIfam" id="TIGR02532">
    <property type="entry name" value="IV_pilin_GFxxxE"/>
    <property type="match status" value="1"/>
</dbReference>
<feature type="transmembrane region" description="Helical" evidence="1">
    <location>
        <begin position="12"/>
        <end position="34"/>
    </location>
</feature>
<dbReference type="InterPro" id="IPR012902">
    <property type="entry name" value="N_methyl_site"/>
</dbReference>
<evidence type="ECO:0000313" key="3">
    <source>
        <dbReference type="Proteomes" id="UP000231252"/>
    </source>
</evidence>
<sequence>MNLPKDNARGFTLVELLVVISIIAILAGISLTIINPQKQQAKAQEVMMKSNLAKICMALNGCGALKNGPRECESWNALGVNNPTGKPAGSGYQVWGVGNANIAYWYGYQGGKGSNCYYLCYYDFSTGTSSGPNYWQGTCLSTQ</sequence>
<dbReference type="AlphaFoldDB" id="A0A2H0XD00"/>
<dbReference type="InterPro" id="IPR045584">
    <property type="entry name" value="Pilin-like"/>
</dbReference>
<dbReference type="SUPFAM" id="SSF54523">
    <property type="entry name" value="Pili subunits"/>
    <property type="match status" value="1"/>
</dbReference>
<comment type="caution">
    <text evidence="2">The sequence shown here is derived from an EMBL/GenBank/DDBJ whole genome shotgun (WGS) entry which is preliminary data.</text>
</comment>
<dbReference type="Pfam" id="PF07963">
    <property type="entry name" value="N_methyl"/>
    <property type="match status" value="1"/>
</dbReference>
<keyword evidence="1" id="KW-0472">Membrane</keyword>
<name>A0A2H0XD00_UNCKA</name>